<gene>
    <name evidence="1" type="ORF">Scep_021870</name>
</gene>
<evidence type="ECO:0000313" key="2">
    <source>
        <dbReference type="Proteomes" id="UP001419268"/>
    </source>
</evidence>
<name>A0AAP0F5C8_9MAGN</name>
<dbReference type="EMBL" id="JBBNAG010000009">
    <property type="protein sequence ID" value="KAK9105026.1"/>
    <property type="molecule type" value="Genomic_DNA"/>
</dbReference>
<sequence length="54" mass="6327">MNLSFEFNCKNGQNGHLFIEFFTLHDVLNLIKRVRASLVKVSVKLIHDFLDFAF</sequence>
<dbReference type="Proteomes" id="UP001419268">
    <property type="component" value="Unassembled WGS sequence"/>
</dbReference>
<organism evidence="1 2">
    <name type="scientific">Stephania cephalantha</name>
    <dbReference type="NCBI Taxonomy" id="152367"/>
    <lineage>
        <taxon>Eukaryota</taxon>
        <taxon>Viridiplantae</taxon>
        <taxon>Streptophyta</taxon>
        <taxon>Embryophyta</taxon>
        <taxon>Tracheophyta</taxon>
        <taxon>Spermatophyta</taxon>
        <taxon>Magnoliopsida</taxon>
        <taxon>Ranunculales</taxon>
        <taxon>Menispermaceae</taxon>
        <taxon>Menispermoideae</taxon>
        <taxon>Cissampelideae</taxon>
        <taxon>Stephania</taxon>
    </lineage>
</organism>
<accession>A0AAP0F5C8</accession>
<dbReference type="AlphaFoldDB" id="A0AAP0F5C8"/>
<proteinExistence type="predicted"/>
<evidence type="ECO:0000313" key="1">
    <source>
        <dbReference type="EMBL" id="KAK9105026.1"/>
    </source>
</evidence>
<keyword evidence="2" id="KW-1185">Reference proteome</keyword>
<comment type="caution">
    <text evidence="1">The sequence shown here is derived from an EMBL/GenBank/DDBJ whole genome shotgun (WGS) entry which is preliminary data.</text>
</comment>
<reference evidence="1 2" key="1">
    <citation type="submission" date="2024-01" db="EMBL/GenBank/DDBJ databases">
        <title>Genome assemblies of Stephania.</title>
        <authorList>
            <person name="Yang L."/>
        </authorList>
    </citation>
    <scope>NUCLEOTIDE SEQUENCE [LARGE SCALE GENOMIC DNA]</scope>
    <source>
        <strain evidence="1">JXDWG</strain>
        <tissue evidence="1">Leaf</tissue>
    </source>
</reference>
<protein>
    <submittedName>
        <fullName evidence="1">Uncharacterized protein</fullName>
    </submittedName>
</protein>